<dbReference type="SMART" id="SM00254">
    <property type="entry name" value="ShKT"/>
    <property type="match status" value="1"/>
</dbReference>
<evidence type="ECO:0000313" key="4">
    <source>
        <dbReference type="Proteomes" id="UP000046392"/>
    </source>
</evidence>
<dbReference type="WBParaSite" id="SPAL_0001038100.1">
    <property type="protein sequence ID" value="SPAL_0001038100.1"/>
    <property type="gene ID" value="SPAL_0001038100"/>
</dbReference>
<comment type="caution">
    <text evidence="1">Lacks conserved residue(s) required for the propagation of feature annotation.</text>
</comment>
<dbReference type="Pfam" id="PF01549">
    <property type="entry name" value="ShK"/>
    <property type="match status" value="1"/>
</dbReference>
<keyword evidence="4" id="KW-1185">Reference proteome</keyword>
<feature type="domain" description="ShKT" evidence="3">
    <location>
        <begin position="40"/>
        <end position="74"/>
    </location>
</feature>
<organism evidence="4 5">
    <name type="scientific">Strongyloides papillosus</name>
    <name type="common">Intestinal threadworm</name>
    <dbReference type="NCBI Taxonomy" id="174720"/>
    <lineage>
        <taxon>Eukaryota</taxon>
        <taxon>Metazoa</taxon>
        <taxon>Ecdysozoa</taxon>
        <taxon>Nematoda</taxon>
        <taxon>Chromadorea</taxon>
        <taxon>Rhabditida</taxon>
        <taxon>Tylenchina</taxon>
        <taxon>Panagrolaimomorpha</taxon>
        <taxon>Strongyloidoidea</taxon>
        <taxon>Strongyloididae</taxon>
        <taxon>Strongyloides</taxon>
    </lineage>
</organism>
<dbReference type="Proteomes" id="UP000046392">
    <property type="component" value="Unplaced"/>
</dbReference>
<evidence type="ECO:0000256" key="1">
    <source>
        <dbReference type="PROSITE-ProRule" id="PRU01005"/>
    </source>
</evidence>
<feature type="compositionally biased region" description="Low complexity" evidence="2">
    <location>
        <begin position="86"/>
        <end position="103"/>
    </location>
</feature>
<dbReference type="InterPro" id="IPR003582">
    <property type="entry name" value="ShKT_dom"/>
</dbReference>
<feature type="region of interest" description="Disordered" evidence="2">
    <location>
        <begin position="81"/>
        <end position="103"/>
    </location>
</feature>
<proteinExistence type="predicted"/>
<feature type="disulfide bond" evidence="1">
    <location>
        <begin position="40"/>
        <end position="74"/>
    </location>
</feature>
<accession>A0A0N5BX45</accession>
<dbReference type="PROSITE" id="PS51670">
    <property type="entry name" value="SHKT"/>
    <property type="match status" value="1"/>
</dbReference>
<protein>
    <submittedName>
        <fullName evidence="5">ShKT domain-containing protein</fullName>
    </submittedName>
</protein>
<name>A0A0N5BX45_STREA</name>
<evidence type="ECO:0000256" key="2">
    <source>
        <dbReference type="SAM" id="MobiDB-lite"/>
    </source>
</evidence>
<dbReference type="AlphaFoldDB" id="A0A0N5BX45"/>
<dbReference type="Gene3D" id="1.10.10.1940">
    <property type="match status" value="1"/>
</dbReference>
<keyword evidence="1" id="KW-1015">Disulfide bond</keyword>
<sequence length="103" mass="11282">MVTIGYCANALYRQIMCTKCEDECAATKYPCIVQTEDLSCKDNIDNCTSKIHLCNLSTFKEIMSKACPSTCGNCNGNKDSTVKEFSTTTSSISPTSSTKKPRK</sequence>
<evidence type="ECO:0000313" key="5">
    <source>
        <dbReference type="WBParaSite" id="SPAL_0001038100.1"/>
    </source>
</evidence>
<evidence type="ECO:0000259" key="3">
    <source>
        <dbReference type="PROSITE" id="PS51670"/>
    </source>
</evidence>
<reference evidence="5" key="1">
    <citation type="submission" date="2017-02" db="UniProtKB">
        <authorList>
            <consortium name="WormBaseParasite"/>
        </authorList>
    </citation>
    <scope>IDENTIFICATION</scope>
</reference>